<organism evidence="1 2">
    <name type="scientific">Desulfonema magnum</name>
    <dbReference type="NCBI Taxonomy" id="45655"/>
    <lineage>
        <taxon>Bacteria</taxon>
        <taxon>Pseudomonadati</taxon>
        <taxon>Thermodesulfobacteriota</taxon>
        <taxon>Desulfobacteria</taxon>
        <taxon>Desulfobacterales</taxon>
        <taxon>Desulfococcaceae</taxon>
        <taxon>Desulfonema</taxon>
    </lineage>
</organism>
<protein>
    <submittedName>
        <fullName evidence="1">Uncharacterized protein</fullName>
    </submittedName>
</protein>
<accession>A0A975BLC6</accession>
<sequence length="41" mass="4964">MQDCLIAKEKNREIKTVLLKPEKKRIITNEVICYRKYFPIP</sequence>
<dbReference type="Proteomes" id="UP000663722">
    <property type="component" value="Chromosome"/>
</dbReference>
<reference evidence="1" key="1">
    <citation type="journal article" date="2021" name="Microb. Physiol.">
        <title>Proteogenomic Insights into the Physiology of Marine, Sulfate-Reducing, Filamentous Desulfonema limicola and Desulfonema magnum.</title>
        <authorList>
            <person name="Schnaars V."/>
            <person name="Wohlbrand L."/>
            <person name="Scheve S."/>
            <person name="Hinrichs C."/>
            <person name="Reinhardt R."/>
            <person name="Rabus R."/>
        </authorList>
    </citation>
    <scope>NUCLEOTIDE SEQUENCE</scope>
    <source>
        <strain evidence="1">4be13</strain>
    </source>
</reference>
<evidence type="ECO:0000313" key="2">
    <source>
        <dbReference type="Proteomes" id="UP000663722"/>
    </source>
</evidence>
<gene>
    <name evidence="1" type="ORF">dnm_032650</name>
</gene>
<name>A0A975BLC6_9BACT</name>
<evidence type="ECO:0000313" key="1">
    <source>
        <dbReference type="EMBL" id="QTA87235.1"/>
    </source>
</evidence>
<dbReference type="AlphaFoldDB" id="A0A975BLC6"/>
<keyword evidence="2" id="KW-1185">Reference proteome</keyword>
<dbReference type="KEGG" id="dmm:dnm_032650"/>
<proteinExistence type="predicted"/>
<dbReference type="EMBL" id="CP061800">
    <property type="protein sequence ID" value="QTA87235.1"/>
    <property type="molecule type" value="Genomic_DNA"/>
</dbReference>